<dbReference type="AlphaFoldDB" id="A0A139I743"/>
<proteinExistence type="predicted"/>
<reference evidence="1 2" key="1">
    <citation type="submission" date="2015-07" db="EMBL/GenBank/DDBJ databases">
        <title>Comparative genomics of the Sigatoka disease complex on banana suggests a link between parallel evolutionary changes in Pseudocercospora fijiensis and Pseudocercospora eumusae and increased virulence on the banana host.</title>
        <authorList>
            <person name="Chang T.-C."/>
            <person name="Salvucci A."/>
            <person name="Crous P.W."/>
            <person name="Stergiopoulos I."/>
        </authorList>
    </citation>
    <scope>NUCLEOTIDE SEQUENCE [LARGE SCALE GENOMIC DNA]</scope>
    <source>
        <strain evidence="1 2">CBS 116634</strain>
    </source>
</reference>
<name>A0A139I743_9PEZI</name>
<keyword evidence="2" id="KW-1185">Reference proteome</keyword>
<dbReference type="EMBL" id="LFZO01000256">
    <property type="protein sequence ID" value="KXT10528.1"/>
    <property type="molecule type" value="Genomic_DNA"/>
</dbReference>
<sequence>MPKSQLTSQGSVIASQECLWDTTDWNAGTLYNGEIHYGHRAIKSEQLIEIEGKMQPLRDHSGNLKEPMDWDLRLLCNLKLIVEIC</sequence>
<protein>
    <submittedName>
        <fullName evidence="1">Uncharacterized protein</fullName>
    </submittedName>
</protein>
<evidence type="ECO:0000313" key="2">
    <source>
        <dbReference type="Proteomes" id="UP000073492"/>
    </source>
</evidence>
<comment type="caution">
    <text evidence="1">The sequence shown here is derived from an EMBL/GenBank/DDBJ whole genome shotgun (WGS) entry which is preliminary data.</text>
</comment>
<organism evidence="1 2">
    <name type="scientific">Pseudocercospora musae</name>
    <dbReference type="NCBI Taxonomy" id="113226"/>
    <lineage>
        <taxon>Eukaryota</taxon>
        <taxon>Fungi</taxon>
        <taxon>Dikarya</taxon>
        <taxon>Ascomycota</taxon>
        <taxon>Pezizomycotina</taxon>
        <taxon>Dothideomycetes</taxon>
        <taxon>Dothideomycetidae</taxon>
        <taxon>Mycosphaerellales</taxon>
        <taxon>Mycosphaerellaceae</taxon>
        <taxon>Pseudocercospora</taxon>
    </lineage>
</organism>
<dbReference type="Proteomes" id="UP000073492">
    <property type="component" value="Unassembled WGS sequence"/>
</dbReference>
<accession>A0A139I743</accession>
<gene>
    <name evidence="1" type="ORF">AC579_6097</name>
</gene>
<evidence type="ECO:0000313" key="1">
    <source>
        <dbReference type="EMBL" id="KXT10528.1"/>
    </source>
</evidence>
<dbReference type="OrthoDB" id="10501125at2759"/>